<evidence type="ECO:0000313" key="2">
    <source>
        <dbReference type="EMBL" id="CAA7271851.1"/>
    </source>
</evidence>
<proteinExistence type="predicted"/>
<organism evidence="2 3">
    <name type="scientific">Cyclocybe aegerita</name>
    <name type="common">Black poplar mushroom</name>
    <name type="synonym">Agrocybe aegerita</name>
    <dbReference type="NCBI Taxonomy" id="1973307"/>
    <lineage>
        <taxon>Eukaryota</taxon>
        <taxon>Fungi</taxon>
        <taxon>Dikarya</taxon>
        <taxon>Basidiomycota</taxon>
        <taxon>Agaricomycotina</taxon>
        <taxon>Agaricomycetes</taxon>
        <taxon>Agaricomycetidae</taxon>
        <taxon>Agaricales</taxon>
        <taxon>Agaricineae</taxon>
        <taxon>Bolbitiaceae</taxon>
        <taxon>Cyclocybe</taxon>
    </lineage>
</organism>
<accession>A0A8S0WKF0</accession>
<sequence length="280" mass="31342">MMVHVPFAGPNKINAVQLSPTDKWDLNKCTHQLSGGFNYGPGWNIFVGPWADLKATMGNLDNLYNLYIMRWSLVVFTCLVLQSTLTFFSFALALPTTRKESDLVARARTAKYSSAKYRKIAEGHEKDYHVKGGKLVIKPAPAVRTAKALAEMRKKDADHILEHQVLNKALKNQGKKFSDLAPHTQEKVKGVFNHANNLAYVHKSVNRSVELKQKAGVIKAALNGNKSKSKNPARDQYIKKTFQHAQQTAKKIDKILKTDGHKGNVHRTLRIAAKHAGIKR</sequence>
<reference evidence="2 3" key="1">
    <citation type="submission" date="2020-01" db="EMBL/GenBank/DDBJ databases">
        <authorList>
            <person name="Gupta K D."/>
        </authorList>
    </citation>
    <scope>NUCLEOTIDE SEQUENCE [LARGE SCALE GENOMIC DNA]</scope>
</reference>
<name>A0A8S0WKF0_CYCAE</name>
<dbReference type="EMBL" id="CACVBS010000116">
    <property type="protein sequence ID" value="CAA7271851.1"/>
    <property type="molecule type" value="Genomic_DNA"/>
</dbReference>
<keyword evidence="3" id="KW-1185">Reference proteome</keyword>
<comment type="caution">
    <text evidence="2">The sequence shown here is derived from an EMBL/GenBank/DDBJ whole genome shotgun (WGS) entry which is preliminary data.</text>
</comment>
<protein>
    <submittedName>
        <fullName evidence="2">Uncharacterized protein</fullName>
    </submittedName>
</protein>
<dbReference type="OrthoDB" id="3009523at2759"/>
<gene>
    <name evidence="2" type="ORF">AAE3_LOCUS14091</name>
</gene>
<keyword evidence="1" id="KW-0812">Transmembrane</keyword>
<evidence type="ECO:0000256" key="1">
    <source>
        <dbReference type="SAM" id="Phobius"/>
    </source>
</evidence>
<evidence type="ECO:0000313" key="3">
    <source>
        <dbReference type="Proteomes" id="UP000467700"/>
    </source>
</evidence>
<dbReference type="AlphaFoldDB" id="A0A8S0WKF0"/>
<keyword evidence="1" id="KW-1133">Transmembrane helix</keyword>
<feature type="transmembrane region" description="Helical" evidence="1">
    <location>
        <begin position="71"/>
        <end position="94"/>
    </location>
</feature>
<dbReference type="Proteomes" id="UP000467700">
    <property type="component" value="Unassembled WGS sequence"/>
</dbReference>
<keyword evidence="1" id="KW-0472">Membrane</keyword>